<evidence type="ECO:0000313" key="5">
    <source>
        <dbReference type="Proteomes" id="UP000011715"/>
    </source>
</evidence>
<name>A0A0C4E1P6_MAGP6</name>
<dbReference type="EMBL" id="GL876970">
    <property type="protein sequence ID" value="KLU87312.1"/>
    <property type="molecule type" value="Genomic_DNA"/>
</dbReference>
<proteinExistence type="predicted"/>
<feature type="chain" id="PRO_5009385628" description="Secreted protein" evidence="2">
    <location>
        <begin position="30"/>
        <end position="357"/>
    </location>
</feature>
<evidence type="ECO:0000256" key="2">
    <source>
        <dbReference type="SAM" id="SignalP"/>
    </source>
</evidence>
<reference evidence="4" key="4">
    <citation type="journal article" date="2015" name="G3 (Bethesda)">
        <title>Genome sequences of three phytopathogenic species of the Magnaporthaceae family of fungi.</title>
        <authorList>
            <person name="Okagaki L.H."/>
            <person name="Nunes C.C."/>
            <person name="Sailsbery J."/>
            <person name="Clay B."/>
            <person name="Brown D."/>
            <person name="John T."/>
            <person name="Oh Y."/>
            <person name="Young N."/>
            <person name="Fitzgerald M."/>
            <person name="Haas B.J."/>
            <person name="Zeng Q."/>
            <person name="Young S."/>
            <person name="Adiconis X."/>
            <person name="Fan L."/>
            <person name="Levin J.Z."/>
            <person name="Mitchell T.K."/>
            <person name="Okubara P.A."/>
            <person name="Farman M.L."/>
            <person name="Kohn L.M."/>
            <person name="Birren B."/>
            <person name="Ma L.-J."/>
            <person name="Dean R.A."/>
        </authorList>
    </citation>
    <scope>NUCLEOTIDE SEQUENCE</scope>
    <source>
        <strain evidence="4">ATCC 64411 / 73-15</strain>
    </source>
</reference>
<dbReference type="VEuPathDB" id="FungiDB:MAPG_06313"/>
<dbReference type="EMBL" id="ADBL01001524">
    <property type="status" value="NOT_ANNOTATED_CDS"/>
    <property type="molecule type" value="Genomic_DNA"/>
</dbReference>
<evidence type="ECO:0000313" key="3">
    <source>
        <dbReference type="EMBL" id="KLU87312.1"/>
    </source>
</evidence>
<reference evidence="5" key="1">
    <citation type="submission" date="2010-05" db="EMBL/GenBank/DDBJ databases">
        <title>The genome sequence of Magnaporthe poae strain ATCC 64411.</title>
        <authorList>
            <person name="Ma L.-J."/>
            <person name="Dead R."/>
            <person name="Young S."/>
            <person name="Zeng Q."/>
            <person name="Koehrsen M."/>
            <person name="Alvarado L."/>
            <person name="Berlin A."/>
            <person name="Chapman S.B."/>
            <person name="Chen Z."/>
            <person name="Freedman E."/>
            <person name="Gellesch M."/>
            <person name="Goldberg J."/>
            <person name="Griggs A."/>
            <person name="Gujja S."/>
            <person name="Heilman E.R."/>
            <person name="Heiman D."/>
            <person name="Hepburn T."/>
            <person name="Howarth C."/>
            <person name="Jen D."/>
            <person name="Larson L."/>
            <person name="Mehta T."/>
            <person name="Neiman D."/>
            <person name="Pearson M."/>
            <person name="Roberts A."/>
            <person name="Saif S."/>
            <person name="Shea T."/>
            <person name="Shenoy N."/>
            <person name="Sisk P."/>
            <person name="Stolte C."/>
            <person name="Sykes S."/>
            <person name="Walk T."/>
            <person name="White J."/>
            <person name="Yandava C."/>
            <person name="Haas B."/>
            <person name="Nusbaum C."/>
            <person name="Birren B."/>
        </authorList>
    </citation>
    <scope>NUCLEOTIDE SEQUENCE [LARGE SCALE GENOMIC DNA]</scope>
    <source>
        <strain evidence="5">ATCC 64411 / 73-15</strain>
    </source>
</reference>
<organism evidence="4 5">
    <name type="scientific">Magnaporthiopsis poae (strain ATCC 64411 / 73-15)</name>
    <name type="common">Kentucky bluegrass fungus</name>
    <name type="synonym">Magnaporthe poae</name>
    <dbReference type="NCBI Taxonomy" id="644358"/>
    <lineage>
        <taxon>Eukaryota</taxon>
        <taxon>Fungi</taxon>
        <taxon>Dikarya</taxon>
        <taxon>Ascomycota</taxon>
        <taxon>Pezizomycotina</taxon>
        <taxon>Sordariomycetes</taxon>
        <taxon>Sordariomycetidae</taxon>
        <taxon>Magnaporthales</taxon>
        <taxon>Magnaporthaceae</taxon>
        <taxon>Magnaporthiopsis</taxon>
    </lineage>
</organism>
<evidence type="ECO:0008006" key="6">
    <source>
        <dbReference type="Google" id="ProtNLM"/>
    </source>
</evidence>
<keyword evidence="5" id="KW-1185">Reference proteome</keyword>
<keyword evidence="2" id="KW-0732">Signal</keyword>
<gene>
    <name evidence="3" type="ORF">MAPG_06313</name>
</gene>
<feature type="region of interest" description="Disordered" evidence="1">
    <location>
        <begin position="151"/>
        <end position="172"/>
    </location>
</feature>
<reference evidence="4" key="5">
    <citation type="submission" date="2015-06" db="UniProtKB">
        <authorList>
            <consortium name="EnsemblFungi"/>
        </authorList>
    </citation>
    <scope>IDENTIFICATION</scope>
    <source>
        <strain evidence="4">ATCC 64411</strain>
    </source>
</reference>
<sequence>MGKWESQDCRCFVSHLFFFSWLFHHRAAGDTTSLLPVGTLVWRSHRKLTCPSADAPPRTTWQPIQSAPYGSSVVMCACFCGEDRNKNKSSSTIQGKRWLPRHFRVAELVSCAHSAAVGRFFSTQEKKKKSRGLDRVVQVLAFEIPVRSHGLPNFSNRAPGPPLSEKDVSLNPPGSPTWPSLTDSGVFWRACAASMFVLSPFSVGCPPPHPRAAMVDRCSPSPDLSGIPPVEPARQGQPHACDTEAQTWVGLGKGVCCDVRELTLAARRAQLCVHDYCFPCALGFSLSSHELSSCQAFACRPTLTLRFVSFFLLHPLSLSSVQSILRFRSSSLIPTIPNPGLPGCASTPTTYFYVLLS</sequence>
<accession>A0A0C4E1P6</accession>
<reference evidence="3" key="3">
    <citation type="submission" date="2011-03" db="EMBL/GenBank/DDBJ databases">
        <title>Annotation of Magnaporthe poae ATCC 64411.</title>
        <authorList>
            <person name="Ma L.-J."/>
            <person name="Dead R."/>
            <person name="Young S.K."/>
            <person name="Zeng Q."/>
            <person name="Gargeya S."/>
            <person name="Fitzgerald M."/>
            <person name="Haas B."/>
            <person name="Abouelleil A."/>
            <person name="Alvarado L."/>
            <person name="Arachchi H.M."/>
            <person name="Berlin A."/>
            <person name="Brown A."/>
            <person name="Chapman S.B."/>
            <person name="Chen Z."/>
            <person name="Dunbar C."/>
            <person name="Freedman E."/>
            <person name="Gearin G."/>
            <person name="Gellesch M."/>
            <person name="Goldberg J."/>
            <person name="Griggs A."/>
            <person name="Gujja S."/>
            <person name="Heiman D."/>
            <person name="Howarth C."/>
            <person name="Larson L."/>
            <person name="Lui A."/>
            <person name="MacDonald P.J.P."/>
            <person name="Mehta T."/>
            <person name="Montmayeur A."/>
            <person name="Murphy C."/>
            <person name="Neiman D."/>
            <person name="Pearson M."/>
            <person name="Priest M."/>
            <person name="Roberts A."/>
            <person name="Saif S."/>
            <person name="Shea T."/>
            <person name="Shenoy N."/>
            <person name="Sisk P."/>
            <person name="Stolte C."/>
            <person name="Sykes S."/>
            <person name="Yandava C."/>
            <person name="Wortman J."/>
            <person name="Nusbaum C."/>
            <person name="Birren B."/>
        </authorList>
    </citation>
    <scope>NUCLEOTIDE SEQUENCE</scope>
    <source>
        <strain evidence="3">ATCC 64411</strain>
    </source>
</reference>
<dbReference type="EnsemblFungi" id="MAPG_06313T0">
    <property type="protein sequence ID" value="MAPG_06313T0"/>
    <property type="gene ID" value="MAPG_06313"/>
</dbReference>
<dbReference type="Proteomes" id="UP000011715">
    <property type="component" value="Unassembled WGS sequence"/>
</dbReference>
<evidence type="ECO:0000313" key="4">
    <source>
        <dbReference type="EnsemblFungi" id="MAPG_06313T0"/>
    </source>
</evidence>
<feature type="signal peptide" evidence="2">
    <location>
        <begin position="1"/>
        <end position="29"/>
    </location>
</feature>
<evidence type="ECO:0000256" key="1">
    <source>
        <dbReference type="SAM" id="MobiDB-lite"/>
    </source>
</evidence>
<reference evidence="3" key="2">
    <citation type="submission" date="2010-05" db="EMBL/GenBank/DDBJ databases">
        <title>The Genome Sequence of Magnaporthe poae strain ATCC 64411.</title>
        <authorList>
            <consortium name="The Broad Institute Genome Sequencing Platform"/>
            <consortium name="Broad Institute Genome Sequencing Center for Infectious Disease"/>
            <person name="Ma L.-J."/>
            <person name="Dead R."/>
            <person name="Young S."/>
            <person name="Zeng Q."/>
            <person name="Koehrsen M."/>
            <person name="Alvarado L."/>
            <person name="Berlin A."/>
            <person name="Chapman S.B."/>
            <person name="Chen Z."/>
            <person name="Freedman E."/>
            <person name="Gellesch M."/>
            <person name="Goldberg J."/>
            <person name="Griggs A."/>
            <person name="Gujja S."/>
            <person name="Heilman E.R."/>
            <person name="Heiman D."/>
            <person name="Hepburn T."/>
            <person name="Howarth C."/>
            <person name="Jen D."/>
            <person name="Larson L."/>
            <person name="Mehta T."/>
            <person name="Neiman D."/>
            <person name="Pearson M."/>
            <person name="Roberts A."/>
            <person name="Saif S."/>
            <person name="Shea T."/>
            <person name="Shenoy N."/>
            <person name="Sisk P."/>
            <person name="Stolte C."/>
            <person name="Sykes S."/>
            <person name="Walk T."/>
            <person name="White J."/>
            <person name="Yandava C."/>
            <person name="Haas B."/>
            <person name="Nusbaum C."/>
            <person name="Birren B."/>
        </authorList>
    </citation>
    <scope>NUCLEOTIDE SEQUENCE</scope>
    <source>
        <strain evidence="3">ATCC 64411</strain>
    </source>
</reference>
<protein>
    <recommendedName>
        <fullName evidence="6">Secreted protein</fullName>
    </recommendedName>
</protein>
<dbReference type="AlphaFoldDB" id="A0A0C4E1P6"/>